<evidence type="ECO:0000313" key="1">
    <source>
        <dbReference type="EMBL" id="KKB58990.1"/>
    </source>
</evidence>
<dbReference type="RefSeq" id="WP_007654928.1">
    <property type="nucleotide sequence ID" value="NZ_KQ033912.1"/>
</dbReference>
<dbReference type="EMBL" id="AQHV01000004">
    <property type="protein sequence ID" value="KKB58990.1"/>
    <property type="molecule type" value="Genomic_DNA"/>
</dbReference>
<dbReference type="PATRIC" id="fig|927665.4.peg.832"/>
<dbReference type="PROSITE" id="PS51257">
    <property type="entry name" value="PROKAR_LIPOPROTEIN"/>
    <property type="match status" value="1"/>
</dbReference>
<evidence type="ECO:0000313" key="2">
    <source>
        <dbReference type="Proteomes" id="UP000033047"/>
    </source>
</evidence>
<reference evidence="1 2" key="1">
    <citation type="submission" date="2013-04" db="EMBL/GenBank/DDBJ databases">
        <title>The Genome Sequence of Parabacteroides goldsteinii DSM 19448.</title>
        <authorList>
            <consortium name="The Broad Institute Genomics Platform"/>
            <person name="Earl A."/>
            <person name="Ward D."/>
            <person name="Feldgarden M."/>
            <person name="Gevers D."/>
            <person name="Martens E."/>
            <person name="Sakamoto M."/>
            <person name="Benno Y."/>
            <person name="Song Y."/>
            <person name="Liu C."/>
            <person name="Lee J."/>
            <person name="Bolanos M."/>
            <person name="Vaisanen M.L."/>
            <person name="Finegold S.M."/>
            <person name="Walker B."/>
            <person name="Young S."/>
            <person name="Zeng Q."/>
            <person name="Gargeya S."/>
            <person name="Fitzgerald M."/>
            <person name="Haas B."/>
            <person name="Abouelleil A."/>
            <person name="Allen A.W."/>
            <person name="Alvarado L."/>
            <person name="Arachchi H.M."/>
            <person name="Berlin A.M."/>
            <person name="Chapman S.B."/>
            <person name="Gainer-Dewar J."/>
            <person name="Goldberg J."/>
            <person name="Griggs A."/>
            <person name="Gujja S."/>
            <person name="Hansen M."/>
            <person name="Howarth C."/>
            <person name="Imamovic A."/>
            <person name="Ireland A."/>
            <person name="Larimer J."/>
            <person name="McCowan C."/>
            <person name="Murphy C."/>
            <person name="Pearson M."/>
            <person name="Poon T.W."/>
            <person name="Priest M."/>
            <person name="Roberts A."/>
            <person name="Saif S."/>
            <person name="Shea T."/>
            <person name="Sisk P."/>
            <person name="Sykes S."/>
            <person name="Wortman J."/>
            <person name="Nusbaum C."/>
            <person name="Birren B."/>
        </authorList>
    </citation>
    <scope>NUCLEOTIDE SEQUENCE [LARGE SCALE GENOMIC DNA]</scope>
    <source>
        <strain evidence="1 2">DSM 19448</strain>
    </source>
</reference>
<proteinExistence type="predicted"/>
<dbReference type="HOGENOM" id="CLU_1132756_0_0_10"/>
<dbReference type="AlphaFoldDB" id="A0A0F5JN28"/>
<organism evidence="1 2">
    <name type="scientific">Parabacteroides goldsteinii DSM 19448 = WAL 12034</name>
    <dbReference type="NCBI Taxonomy" id="927665"/>
    <lineage>
        <taxon>Bacteria</taxon>
        <taxon>Pseudomonadati</taxon>
        <taxon>Bacteroidota</taxon>
        <taxon>Bacteroidia</taxon>
        <taxon>Bacteroidales</taxon>
        <taxon>Tannerellaceae</taxon>
        <taxon>Parabacteroides</taxon>
    </lineage>
</organism>
<sequence length="245" mass="27845">MKARFFSLVLLTVSMLVGCTEVNDPVLDQEVNQNEENIAQLKAMAEEAGWIVSPKVLESARTTPLTKVEIAQLQEDLDIYSQFPQTEEKRQMEVIPFGNLYVFSPVFLPRVMTRAVSSGSLLVYATFGSCWSNVCNQIPIKVYYDLDEKGNVVYAFGGTEYSINGGGPIRCFCNGATYYSTLYYKCEWGNTIFLKLWISRYKEYNIGYSRIYLYSEGNVDIKTGNSHFETHEISKSELPPEIFNP</sequence>
<name>A0A0F5JN28_9BACT</name>
<protein>
    <submittedName>
        <fullName evidence="1">Uncharacterized protein</fullName>
    </submittedName>
</protein>
<dbReference type="Proteomes" id="UP000033047">
    <property type="component" value="Unassembled WGS sequence"/>
</dbReference>
<accession>A0A0F5JN28</accession>
<dbReference type="STRING" id="927665.HMPREF1535_00815"/>
<gene>
    <name evidence="1" type="ORF">HMPREF1535_00815</name>
</gene>
<comment type="caution">
    <text evidence="1">The sequence shown here is derived from an EMBL/GenBank/DDBJ whole genome shotgun (WGS) entry which is preliminary data.</text>
</comment>